<dbReference type="FunCoup" id="A0A0C3DN55">
    <property type="interactions" value="3"/>
</dbReference>
<dbReference type="InParanoid" id="A0A0C3DN55"/>
<dbReference type="SMART" id="SM00780">
    <property type="entry name" value="PIG-X"/>
    <property type="match status" value="1"/>
</dbReference>
<gene>
    <name evidence="12" type="ORF">SCLCIDRAFT_1219329</name>
</gene>
<keyword evidence="13" id="KW-1185">Reference proteome</keyword>
<keyword evidence="5 11" id="KW-0337">GPI-anchor biosynthesis</keyword>
<dbReference type="GO" id="GO:1990529">
    <property type="term" value="C:glycosylphosphatidylinositol-mannosyltransferase I complex"/>
    <property type="evidence" value="ECO:0007669"/>
    <property type="project" value="TreeGrafter"/>
</dbReference>
<evidence type="ECO:0000256" key="8">
    <source>
        <dbReference type="ARBA" id="ARBA00022989"/>
    </source>
</evidence>
<evidence type="ECO:0000256" key="3">
    <source>
        <dbReference type="ARBA" id="ARBA00010345"/>
    </source>
</evidence>
<evidence type="ECO:0000313" key="12">
    <source>
        <dbReference type="EMBL" id="KIM57639.1"/>
    </source>
</evidence>
<comment type="function">
    <text evidence="11">Required for proper folding and/or the stability of a subset of proteins in the endoplasmic reticulum. Component of glycosylphosphatidylinositol-mannosyltransferase 1 which transfers the first of the 4 mannoses in the GPI-anchor precursors during GPI-anchor biosynthesis. Probably acts by stabilizing the mannosyltransferase GPI14.</text>
</comment>
<dbReference type="GO" id="GO:0006506">
    <property type="term" value="P:GPI anchor biosynthetic process"/>
    <property type="evidence" value="ECO:0007669"/>
    <property type="project" value="UniProtKB-UniPathway"/>
</dbReference>
<dbReference type="GO" id="GO:0000030">
    <property type="term" value="F:mannosyltransferase activity"/>
    <property type="evidence" value="ECO:0007669"/>
    <property type="project" value="TreeGrafter"/>
</dbReference>
<dbReference type="PANTHER" id="PTHR28533:SF1">
    <property type="entry name" value="PROTEIN PBN1"/>
    <property type="match status" value="1"/>
</dbReference>
<evidence type="ECO:0000256" key="10">
    <source>
        <dbReference type="ARBA" id="ARBA00023180"/>
    </source>
</evidence>
<dbReference type="InterPro" id="IPR042322">
    <property type="entry name" value="Pbn1"/>
</dbReference>
<evidence type="ECO:0000256" key="2">
    <source>
        <dbReference type="ARBA" id="ARBA00004687"/>
    </source>
</evidence>
<protein>
    <recommendedName>
        <fullName evidence="4 11">Protein PBN1</fullName>
    </recommendedName>
</protein>
<dbReference type="Proteomes" id="UP000053989">
    <property type="component" value="Unassembled WGS sequence"/>
</dbReference>
<evidence type="ECO:0000256" key="6">
    <source>
        <dbReference type="ARBA" id="ARBA00022692"/>
    </source>
</evidence>
<dbReference type="UniPathway" id="UPA00196"/>
<dbReference type="Pfam" id="PF08320">
    <property type="entry name" value="PIG-X"/>
    <property type="match status" value="1"/>
</dbReference>
<evidence type="ECO:0000256" key="11">
    <source>
        <dbReference type="RuleBase" id="RU366056"/>
    </source>
</evidence>
<dbReference type="AlphaFoldDB" id="A0A0C3DN55"/>
<evidence type="ECO:0000256" key="5">
    <source>
        <dbReference type="ARBA" id="ARBA00022502"/>
    </source>
</evidence>
<sequence length="219" mass="24300">MSTPALLSFTLSPRRGFHSTLSAGIALYKAAPGCSSFILYTLPPSIIVDRYELSDRNITFELWGESNLELPVFAVEQSDVTLLLSAMPAAPHLQEVVVDVPIHVRYGPPLSSYTHYQSIEIPPPMCFWACPGFVDPSFRSTSSPPVERSEMLRRFAYFLVPETAPLLAAAKLEIPLGSLHDLPLVEAGTATVVLVAFLWLLYRSWACAEKLRTQHLKQQ</sequence>
<name>A0A0C3DN55_9AGAM</name>
<organism evidence="12 13">
    <name type="scientific">Scleroderma citrinum Foug A</name>
    <dbReference type="NCBI Taxonomy" id="1036808"/>
    <lineage>
        <taxon>Eukaryota</taxon>
        <taxon>Fungi</taxon>
        <taxon>Dikarya</taxon>
        <taxon>Basidiomycota</taxon>
        <taxon>Agaricomycotina</taxon>
        <taxon>Agaricomycetes</taxon>
        <taxon>Agaricomycetidae</taxon>
        <taxon>Boletales</taxon>
        <taxon>Sclerodermatineae</taxon>
        <taxon>Sclerodermataceae</taxon>
        <taxon>Scleroderma</taxon>
    </lineage>
</organism>
<comment type="pathway">
    <text evidence="2 11">Glycolipid biosynthesis; glycosylphosphatidylinositol-anchor biosynthesis.</text>
</comment>
<dbReference type="InterPro" id="IPR013233">
    <property type="entry name" value="PIG-X/PBN1"/>
</dbReference>
<keyword evidence="10" id="KW-0325">Glycoprotein</keyword>
<keyword evidence="9 11" id="KW-0472">Membrane</keyword>
<keyword evidence="8 11" id="KW-1133">Transmembrane helix</keyword>
<evidence type="ECO:0000256" key="9">
    <source>
        <dbReference type="ARBA" id="ARBA00023136"/>
    </source>
</evidence>
<evidence type="ECO:0000313" key="13">
    <source>
        <dbReference type="Proteomes" id="UP000053989"/>
    </source>
</evidence>
<accession>A0A0C3DN55</accession>
<keyword evidence="7 11" id="KW-0256">Endoplasmic reticulum</keyword>
<proteinExistence type="inferred from homology"/>
<dbReference type="EMBL" id="KN822098">
    <property type="protein sequence ID" value="KIM57639.1"/>
    <property type="molecule type" value="Genomic_DNA"/>
</dbReference>
<evidence type="ECO:0000256" key="7">
    <source>
        <dbReference type="ARBA" id="ARBA00022824"/>
    </source>
</evidence>
<dbReference type="GO" id="GO:0005789">
    <property type="term" value="C:endoplasmic reticulum membrane"/>
    <property type="evidence" value="ECO:0007669"/>
    <property type="project" value="UniProtKB-SubCell"/>
</dbReference>
<dbReference type="PANTHER" id="PTHR28533">
    <property type="entry name" value="PROTEIN PBN1"/>
    <property type="match status" value="1"/>
</dbReference>
<reference evidence="13" key="2">
    <citation type="submission" date="2015-01" db="EMBL/GenBank/DDBJ databases">
        <title>Evolutionary Origins and Diversification of the Mycorrhizal Mutualists.</title>
        <authorList>
            <consortium name="DOE Joint Genome Institute"/>
            <consortium name="Mycorrhizal Genomics Consortium"/>
            <person name="Kohler A."/>
            <person name="Kuo A."/>
            <person name="Nagy L.G."/>
            <person name="Floudas D."/>
            <person name="Copeland A."/>
            <person name="Barry K.W."/>
            <person name="Cichocki N."/>
            <person name="Veneault-Fourrey C."/>
            <person name="LaButti K."/>
            <person name="Lindquist E.A."/>
            <person name="Lipzen A."/>
            <person name="Lundell T."/>
            <person name="Morin E."/>
            <person name="Murat C."/>
            <person name="Riley R."/>
            <person name="Ohm R."/>
            <person name="Sun H."/>
            <person name="Tunlid A."/>
            <person name="Henrissat B."/>
            <person name="Grigoriev I.V."/>
            <person name="Hibbett D.S."/>
            <person name="Martin F."/>
        </authorList>
    </citation>
    <scope>NUCLEOTIDE SEQUENCE [LARGE SCALE GENOMIC DNA]</scope>
    <source>
        <strain evidence="13">Foug A</strain>
    </source>
</reference>
<reference evidence="12 13" key="1">
    <citation type="submission" date="2014-04" db="EMBL/GenBank/DDBJ databases">
        <authorList>
            <consortium name="DOE Joint Genome Institute"/>
            <person name="Kuo A."/>
            <person name="Kohler A."/>
            <person name="Nagy L.G."/>
            <person name="Floudas D."/>
            <person name="Copeland A."/>
            <person name="Barry K.W."/>
            <person name="Cichocki N."/>
            <person name="Veneault-Fourrey C."/>
            <person name="LaButti K."/>
            <person name="Lindquist E.A."/>
            <person name="Lipzen A."/>
            <person name="Lundell T."/>
            <person name="Morin E."/>
            <person name="Murat C."/>
            <person name="Sun H."/>
            <person name="Tunlid A."/>
            <person name="Henrissat B."/>
            <person name="Grigoriev I.V."/>
            <person name="Hibbett D.S."/>
            <person name="Martin F."/>
            <person name="Nordberg H.P."/>
            <person name="Cantor M.N."/>
            <person name="Hua S.X."/>
        </authorList>
    </citation>
    <scope>NUCLEOTIDE SEQUENCE [LARGE SCALE GENOMIC DNA]</scope>
    <source>
        <strain evidence="12 13">Foug A</strain>
    </source>
</reference>
<evidence type="ECO:0000256" key="4">
    <source>
        <dbReference type="ARBA" id="ARBA00020410"/>
    </source>
</evidence>
<evidence type="ECO:0000256" key="1">
    <source>
        <dbReference type="ARBA" id="ARBA00004643"/>
    </source>
</evidence>
<dbReference type="HOGENOM" id="CLU_100668_0_0_1"/>
<feature type="transmembrane region" description="Helical" evidence="11">
    <location>
        <begin position="184"/>
        <end position="202"/>
    </location>
</feature>
<comment type="similarity">
    <text evidence="3 11">Belongs to the PIGX family.</text>
</comment>
<dbReference type="STRING" id="1036808.A0A0C3DN55"/>
<comment type="subcellular location">
    <subcellularLocation>
        <location evidence="11">Endoplasmic reticulum membrane</location>
        <topology evidence="11">Single-pass membrane protein</topology>
    </subcellularLocation>
    <subcellularLocation>
        <location evidence="1">Endoplasmic reticulum membrane</location>
        <topology evidence="1">Single-pass type III membrane protein</topology>
    </subcellularLocation>
</comment>
<dbReference type="OrthoDB" id="5546453at2759"/>
<keyword evidence="6 11" id="KW-0812">Transmembrane</keyword>